<reference evidence="3" key="2">
    <citation type="submission" date="2022-01" db="EMBL/GenBank/DDBJ databases">
        <authorList>
            <person name="Yamashiro T."/>
            <person name="Shiraishi A."/>
            <person name="Satake H."/>
            <person name="Nakayama K."/>
        </authorList>
    </citation>
    <scope>NUCLEOTIDE SEQUENCE</scope>
</reference>
<gene>
    <name evidence="3" type="ORF">Tco_0873500</name>
</gene>
<keyword evidence="4" id="KW-1185">Reference proteome</keyword>
<feature type="domain" description="Reverse transcriptase" evidence="1">
    <location>
        <begin position="173"/>
        <end position="262"/>
    </location>
</feature>
<evidence type="ECO:0000313" key="3">
    <source>
        <dbReference type="EMBL" id="GJT14794.1"/>
    </source>
</evidence>
<dbReference type="Proteomes" id="UP001151760">
    <property type="component" value="Unassembled WGS sequence"/>
</dbReference>
<protein>
    <submittedName>
        <fullName evidence="3">RNA-directed DNA polymerase, eukaryota, reverse transcriptase zinc-binding domain protein</fullName>
    </submittedName>
</protein>
<evidence type="ECO:0000259" key="2">
    <source>
        <dbReference type="Pfam" id="PF13966"/>
    </source>
</evidence>
<reference evidence="3" key="1">
    <citation type="journal article" date="2022" name="Int. J. Mol. Sci.">
        <title>Draft Genome of Tanacetum Coccineum: Genomic Comparison of Closely Related Tanacetum-Family Plants.</title>
        <authorList>
            <person name="Yamashiro T."/>
            <person name="Shiraishi A."/>
            <person name="Nakayama K."/>
            <person name="Satake H."/>
        </authorList>
    </citation>
    <scope>NUCLEOTIDE SEQUENCE</scope>
</reference>
<keyword evidence="3" id="KW-0695">RNA-directed DNA polymerase</keyword>
<dbReference type="PANTHER" id="PTHR33116:SF79">
    <property type="entry name" value="REVERSE TRANSCRIPTASE DOMAIN, ZINC FINGER, CCHC-TYPE-RELATED"/>
    <property type="match status" value="1"/>
</dbReference>
<dbReference type="Pfam" id="PF00078">
    <property type="entry name" value="RVT_1"/>
    <property type="match status" value="1"/>
</dbReference>
<dbReference type="InterPro" id="IPR026960">
    <property type="entry name" value="RVT-Znf"/>
</dbReference>
<feature type="domain" description="Reverse transcriptase zinc-binding" evidence="2">
    <location>
        <begin position="717"/>
        <end position="800"/>
    </location>
</feature>
<dbReference type="InterPro" id="IPR000477">
    <property type="entry name" value="RT_dom"/>
</dbReference>
<organism evidence="3 4">
    <name type="scientific">Tanacetum coccineum</name>
    <dbReference type="NCBI Taxonomy" id="301880"/>
    <lineage>
        <taxon>Eukaryota</taxon>
        <taxon>Viridiplantae</taxon>
        <taxon>Streptophyta</taxon>
        <taxon>Embryophyta</taxon>
        <taxon>Tracheophyta</taxon>
        <taxon>Spermatophyta</taxon>
        <taxon>Magnoliopsida</taxon>
        <taxon>eudicotyledons</taxon>
        <taxon>Gunneridae</taxon>
        <taxon>Pentapetalae</taxon>
        <taxon>asterids</taxon>
        <taxon>campanulids</taxon>
        <taxon>Asterales</taxon>
        <taxon>Asteraceae</taxon>
        <taxon>Asteroideae</taxon>
        <taxon>Anthemideae</taxon>
        <taxon>Anthemidinae</taxon>
        <taxon>Tanacetum</taxon>
    </lineage>
</organism>
<proteinExistence type="predicted"/>
<dbReference type="GO" id="GO:0003964">
    <property type="term" value="F:RNA-directed DNA polymerase activity"/>
    <property type="evidence" value="ECO:0007669"/>
    <property type="project" value="UniProtKB-KW"/>
</dbReference>
<evidence type="ECO:0000259" key="1">
    <source>
        <dbReference type="Pfam" id="PF00078"/>
    </source>
</evidence>
<dbReference type="PANTHER" id="PTHR33116">
    <property type="entry name" value="REVERSE TRANSCRIPTASE ZINC-BINDING DOMAIN-CONTAINING PROTEIN-RELATED-RELATED"/>
    <property type="match status" value="1"/>
</dbReference>
<name>A0ABQ5BKP7_9ASTR</name>
<dbReference type="CDD" id="cd01650">
    <property type="entry name" value="RT_nLTR_like"/>
    <property type="match status" value="1"/>
</dbReference>
<sequence length="903" mass="104135">MLPMMFDKTTPLQYTSLYQSKEPDTSLSMGRAFVDTYYPSNDQAILFVKNFVNSQSLYAKIDSLRDNPTPSSEVVNRACIDTPFPVSLSIDQKENMERMISKEEVKRAMWDCNDDKSPGPDDFSFRFYRHFWPVIEKDVFEAVDYFFMYGEIPNGCNSNFIALIPKILDANMVKDFRPISLIGSLYKIIAKILANRLVGVLGDLVNEVQSAFVADRQILDGPFILDEVLQWCRRKKKHALIFKVDFEKAFDSVRWDFVDDVLHISFQRVVDAGLFTGIKINSMVNLSHLFYANDAIFLGQWRELNIDSLVRVLDCFFRASGLRINMCKSKIMGVNVEDRMVKNAASKLGCLVLKTPFTYLGTKVGGNMSRKQAWKEVVDKVLSRLSRRKMKLLSIGGRLTLLKYVLGSMLIFHMSIFKVPSSILKSLEYIRSRFFNGQDPKSNKASWVKWNKVLTPKDKGGLGVSSLFALNRGLMLKWVWRFYSQKCSLWTKVIKAIYGEDGNLNKDVSGGVRTCWTSIVHEVRVLQGRGINVADYIRLKLGNGENTRFWVDNWYEGGVIKELFPRMFALELNKNATVSSKLNASSLDNSFRRKARSGIEEMQLNSLAEISRMTTLVPCEDRYVWTLESDGVFSGNTFSLTRKLSQVFLSLETSQIQESTPCYDIGYTTSLDNSFRRKARSGIEEMQLNSLAEISRMSALVPCKDRYVWTLESDGVFSVASIRKEIDGNRFQDVSLPTRWVKSVPIKVNIIAWKVKSNALPTRFNITRRGMDIDSIICPICNAGVESTNHIFFQCVVVRQIMRKISSWWNIDYSDVNSYEEWRVWLVSIRIQSKLKGVLEGVYYGLWWYMWNFRNKLLFDKKIPEKTLIFDNLVSSSFYWCKFRCKASFKWDDWLKNPYIVLV</sequence>
<keyword evidence="3" id="KW-0548">Nucleotidyltransferase</keyword>
<evidence type="ECO:0000313" key="4">
    <source>
        <dbReference type="Proteomes" id="UP001151760"/>
    </source>
</evidence>
<accession>A0ABQ5BKP7</accession>
<dbReference type="EMBL" id="BQNB010013342">
    <property type="protein sequence ID" value="GJT14794.1"/>
    <property type="molecule type" value="Genomic_DNA"/>
</dbReference>
<dbReference type="Pfam" id="PF13966">
    <property type="entry name" value="zf-RVT"/>
    <property type="match status" value="1"/>
</dbReference>
<keyword evidence="3" id="KW-0808">Transferase</keyword>
<comment type="caution">
    <text evidence="3">The sequence shown here is derived from an EMBL/GenBank/DDBJ whole genome shotgun (WGS) entry which is preliminary data.</text>
</comment>